<dbReference type="Pfam" id="PF00595">
    <property type="entry name" value="PDZ"/>
    <property type="match status" value="1"/>
</dbReference>
<dbReference type="InterPro" id="IPR036034">
    <property type="entry name" value="PDZ_sf"/>
</dbReference>
<dbReference type="OrthoDB" id="447516at2759"/>
<name>A0A6A4V554_AMPAM</name>
<keyword evidence="3" id="KW-0732">Signal</keyword>
<evidence type="ECO:0000313" key="5">
    <source>
        <dbReference type="EMBL" id="KAF0291407.1"/>
    </source>
</evidence>
<dbReference type="SUPFAM" id="SSF50156">
    <property type="entry name" value="PDZ domain-like"/>
    <property type="match status" value="1"/>
</dbReference>
<dbReference type="InterPro" id="IPR051342">
    <property type="entry name" value="PDZ_scaffold"/>
</dbReference>
<keyword evidence="2" id="KW-1133">Transmembrane helix</keyword>
<proteinExistence type="predicted"/>
<dbReference type="InterPro" id="IPR001478">
    <property type="entry name" value="PDZ"/>
</dbReference>
<evidence type="ECO:0000256" key="2">
    <source>
        <dbReference type="SAM" id="Phobius"/>
    </source>
</evidence>
<sequence>MARAQAPLLWAVVAAAVTAAGGQSTEAACGTGPSVAATVFAVLLLLALAALGVVMYQYIWKPRHCSSLEKVVLAENGQPEGRFAFDNPYMIEDDDIGSKKGRGGESEERRRKDSNDGHGSSKAYLATSTGTSRSSDFKTPKKHGFCVITPTSSSQPKGQSPSDDLTANEGDQVTVPLKGHDFTGLGFTVQGGMRDGIFVHTVSQHGPALESGRIQPGDRVTAVTVSFAHITLDDATAILSQSSPYDVQLHLQKAPGGHRKAATPTGTADRRQQSGTDLPETEASSSAKARHLGVQVLPPLMPSGSAGSGSAGSGTPGSESGRRSVALGVPSLRLASRDPAEPSLDACLTRLANDQPCGRDLD</sequence>
<dbReference type="PROSITE" id="PS50106">
    <property type="entry name" value="PDZ"/>
    <property type="match status" value="1"/>
</dbReference>
<evidence type="ECO:0000313" key="6">
    <source>
        <dbReference type="Proteomes" id="UP000440578"/>
    </source>
</evidence>
<dbReference type="AlphaFoldDB" id="A0A6A4V554"/>
<protein>
    <submittedName>
        <fullName evidence="5">Periaxin</fullName>
    </submittedName>
</protein>
<dbReference type="EMBL" id="VIIS01001883">
    <property type="protein sequence ID" value="KAF0291407.1"/>
    <property type="molecule type" value="Genomic_DNA"/>
</dbReference>
<reference evidence="5 6" key="1">
    <citation type="submission" date="2019-07" db="EMBL/GenBank/DDBJ databases">
        <title>Draft genome assembly of a fouling barnacle, Amphibalanus amphitrite (Darwin, 1854): The first reference genome for Thecostraca.</title>
        <authorList>
            <person name="Kim W."/>
        </authorList>
    </citation>
    <scope>NUCLEOTIDE SEQUENCE [LARGE SCALE GENOMIC DNA]</scope>
    <source>
        <strain evidence="5">SNU_AA5</strain>
        <tissue evidence="5">Soma without cirri and trophi</tissue>
    </source>
</reference>
<feature type="domain" description="PDZ" evidence="4">
    <location>
        <begin position="174"/>
        <end position="242"/>
    </location>
</feature>
<dbReference type="Proteomes" id="UP000440578">
    <property type="component" value="Unassembled WGS sequence"/>
</dbReference>
<evidence type="ECO:0000259" key="4">
    <source>
        <dbReference type="PROSITE" id="PS50106"/>
    </source>
</evidence>
<keyword evidence="2" id="KW-0812">Transmembrane</keyword>
<feature type="chain" id="PRO_5025490905" evidence="3">
    <location>
        <begin position="23"/>
        <end position="362"/>
    </location>
</feature>
<evidence type="ECO:0000256" key="1">
    <source>
        <dbReference type="SAM" id="MobiDB-lite"/>
    </source>
</evidence>
<dbReference type="Gene3D" id="2.30.42.10">
    <property type="match status" value="1"/>
</dbReference>
<organism evidence="5 6">
    <name type="scientific">Amphibalanus amphitrite</name>
    <name type="common">Striped barnacle</name>
    <name type="synonym">Balanus amphitrite</name>
    <dbReference type="NCBI Taxonomy" id="1232801"/>
    <lineage>
        <taxon>Eukaryota</taxon>
        <taxon>Metazoa</taxon>
        <taxon>Ecdysozoa</taxon>
        <taxon>Arthropoda</taxon>
        <taxon>Crustacea</taxon>
        <taxon>Multicrustacea</taxon>
        <taxon>Cirripedia</taxon>
        <taxon>Thoracica</taxon>
        <taxon>Thoracicalcarea</taxon>
        <taxon>Balanomorpha</taxon>
        <taxon>Balanoidea</taxon>
        <taxon>Balanidae</taxon>
        <taxon>Amphibalaninae</taxon>
        <taxon>Amphibalanus</taxon>
    </lineage>
</organism>
<keyword evidence="6" id="KW-1185">Reference proteome</keyword>
<dbReference type="PANTHER" id="PTHR19964:SF97">
    <property type="entry name" value="PDZ DOMAIN-CONTAINING PROTEIN"/>
    <property type="match status" value="1"/>
</dbReference>
<dbReference type="CDD" id="cd00136">
    <property type="entry name" value="PDZ_canonical"/>
    <property type="match status" value="1"/>
</dbReference>
<keyword evidence="2" id="KW-0472">Membrane</keyword>
<feature type="compositionally biased region" description="Polar residues" evidence="1">
    <location>
        <begin position="149"/>
        <end position="170"/>
    </location>
</feature>
<feature type="transmembrane region" description="Helical" evidence="2">
    <location>
        <begin position="37"/>
        <end position="60"/>
    </location>
</feature>
<accession>A0A6A4V554</accession>
<feature type="signal peptide" evidence="3">
    <location>
        <begin position="1"/>
        <end position="22"/>
    </location>
</feature>
<feature type="region of interest" description="Disordered" evidence="1">
    <location>
        <begin position="84"/>
        <end position="170"/>
    </location>
</feature>
<dbReference type="SMART" id="SM00228">
    <property type="entry name" value="PDZ"/>
    <property type="match status" value="1"/>
</dbReference>
<evidence type="ECO:0000256" key="3">
    <source>
        <dbReference type="SAM" id="SignalP"/>
    </source>
</evidence>
<dbReference type="PANTHER" id="PTHR19964">
    <property type="entry name" value="MULTIPLE PDZ DOMAIN PROTEIN"/>
    <property type="match status" value="1"/>
</dbReference>
<comment type="caution">
    <text evidence="5">The sequence shown here is derived from an EMBL/GenBank/DDBJ whole genome shotgun (WGS) entry which is preliminary data.</text>
</comment>
<feature type="compositionally biased region" description="Gly residues" evidence="1">
    <location>
        <begin position="306"/>
        <end position="315"/>
    </location>
</feature>
<feature type="region of interest" description="Disordered" evidence="1">
    <location>
        <begin position="253"/>
        <end position="343"/>
    </location>
</feature>
<gene>
    <name evidence="5" type="primary">Prx_1</name>
    <name evidence="5" type="ORF">FJT64_010475</name>
</gene>
<feature type="compositionally biased region" description="Basic and acidic residues" evidence="1">
    <location>
        <begin position="96"/>
        <end position="116"/>
    </location>
</feature>